<dbReference type="GO" id="GO:0006508">
    <property type="term" value="P:proteolysis"/>
    <property type="evidence" value="ECO:0007669"/>
    <property type="project" value="UniProtKB-KW"/>
</dbReference>
<evidence type="ECO:0000259" key="8">
    <source>
        <dbReference type="Pfam" id="PF01435"/>
    </source>
</evidence>
<keyword evidence="7" id="KW-0812">Transmembrane</keyword>
<keyword evidence="4 6" id="KW-0862">Zinc</keyword>
<evidence type="ECO:0000256" key="3">
    <source>
        <dbReference type="ARBA" id="ARBA00022801"/>
    </source>
</evidence>
<dbReference type="InterPro" id="IPR001915">
    <property type="entry name" value="Peptidase_M48"/>
</dbReference>
<dbReference type="GO" id="GO:0004222">
    <property type="term" value="F:metalloendopeptidase activity"/>
    <property type="evidence" value="ECO:0007669"/>
    <property type="project" value="InterPro"/>
</dbReference>
<comment type="cofactor">
    <cofactor evidence="6">
        <name>Zn(2+)</name>
        <dbReference type="ChEBI" id="CHEBI:29105"/>
    </cofactor>
    <text evidence="6">Binds 1 zinc ion per subunit.</text>
</comment>
<dbReference type="OrthoDB" id="9785340at2"/>
<sequence length="271" mass="28362">MPTAIGCLVAAALLMVLAPWLLARGNWQVARPRLALGAWFTALFTGLALVAAALVGTVLAATSLAVAADSGRAGGGALVTVVAWVSLTGAGAFIGLVSGLSQPLVDSYRRSLRRLSPVATAREDRGAFTLVRFNSEEFLAVAVPGRRPEILLSSALEAHLTPEQLRAVLAHEYAHLRHRHGLAVRIAELNALCLPRWVPAGNALRRATLLLVELAADDVAAGQAGARTLAGALSRIGQATHDPGLELRAARLQAFRSDATQPCGLPLPVRI</sequence>
<name>A0A553JWV2_9ACTN</name>
<gene>
    <name evidence="9" type="ORF">FOJ82_13680</name>
</gene>
<dbReference type="CDD" id="cd07326">
    <property type="entry name" value="M56_BlaR1_MecR1_like"/>
    <property type="match status" value="1"/>
</dbReference>
<keyword evidence="10" id="KW-1185">Reference proteome</keyword>
<keyword evidence="2" id="KW-0479">Metal-binding</keyword>
<dbReference type="EMBL" id="VKKG01000006">
    <property type="protein sequence ID" value="TRY16914.1"/>
    <property type="molecule type" value="Genomic_DNA"/>
</dbReference>
<proteinExistence type="inferred from homology"/>
<dbReference type="PANTHER" id="PTHR34978">
    <property type="entry name" value="POSSIBLE SENSOR-TRANSDUCER PROTEIN BLAR"/>
    <property type="match status" value="1"/>
</dbReference>
<organism evidence="9 10">
    <name type="scientific">Tessaracoccus rhinocerotis</name>
    <dbReference type="NCBI Taxonomy" id="1689449"/>
    <lineage>
        <taxon>Bacteria</taxon>
        <taxon>Bacillati</taxon>
        <taxon>Actinomycetota</taxon>
        <taxon>Actinomycetes</taxon>
        <taxon>Propionibacteriales</taxon>
        <taxon>Propionibacteriaceae</taxon>
        <taxon>Tessaracoccus</taxon>
    </lineage>
</organism>
<dbReference type="Pfam" id="PF01435">
    <property type="entry name" value="Peptidase_M48"/>
    <property type="match status" value="1"/>
</dbReference>
<evidence type="ECO:0000256" key="6">
    <source>
        <dbReference type="RuleBase" id="RU003983"/>
    </source>
</evidence>
<dbReference type="Proteomes" id="UP000317638">
    <property type="component" value="Unassembled WGS sequence"/>
</dbReference>
<evidence type="ECO:0000256" key="4">
    <source>
        <dbReference type="ARBA" id="ARBA00022833"/>
    </source>
</evidence>
<evidence type="ECO:0000313" key="10">
    <source>
        <dbReference type="Proteomes" id="UP000317638"/>
    </source>
</evidence>
<dbReference type="GO" id="GO:0046872">
    <property type="term" value="F:metal ion binding"/>
    <property type="evidence" value="ECO:0007669"/>
    <property type="project" value="UniProtKB-KW"/>
</dbReference>
<dbReference type="AlphaFoldDB" id="A0A553JWV2"/>
<protein>
    <submittedName>
        <fullName evidence="9">M56 family metallopeptidase</fullName>
    </submittedName>
</protein>
<feature type="transmembrane region" description="Helical" evidence="7">
    <location>
        <begin position="39"/>
        <end position="66"/>
    </location>
</feature>
<feature type="domain" description="Peptidase M48" evidence="8">
    <location>
        <begin position="128"/>
        <end position="186"/>
    </location>
</feature>
<dbReference type="PANTHER" id="PTHR34978:SF3">
    <property type="entry name" value="SLR0241 PROTEIN"/>
    <property type="match status" value="1"/>
</dbReference>
<evidence type="ECO:0000256" key="1">
    <source>
        <dbReference type="ARBA" id="ARBA00022670"/>
    </source>
</evidence>
<evidence type="ECO:0000256" key="5">
    <source>
        <dbReference type="ARBA" id="ARBA00023049"/>
    </source>
</evidence>
<keyword evidence="3 6" id="KW-0378">Hydrolase</keyword>
<evidence type="ECO:0000256" key="7">
    <source>
        <dbReference type="SAM" id="Phobius"/>
    </source>
</evidence>
<dbReference type="RefSeq" id="WP_143939057.1">
    <property type="nucleotide sequence ID" value="NZ_VKKG01000006.1"/>
</dbReference>
<keyword evidence="7" id="KW-0472">Membrane</keyword>
<comment type="similarity">
    <text evidence="6">Belongs to the peptidase M48 family.</text>
</comment>
<keyword evidence="7" id="KW-1133">Transmembrane helix</keyword>
<keyword evidence="1 6" id="KW-0645">Protease</keyword>
<reference evidence="9 10" key="1">
    <citation type="submission" date="2019-07" db="EMBL/GenBank/DDBJ databases">
        <authorList>
            <person name="Zhou L.-Y."/>
        </authorList>
    </citation>
    <scope>NUCLEOTIDE SEQUENCE [LARGE SCALE GENOMIC DNA]</scope>
    <source>
        <strain evidence="9 10">YIM 101269</strain>
    </source>
</reference>
<dbReference type="InterPro" id="IPR052173">
    <property type="entry name" value="Beta-lactam_resp_regulator"/>
</dbReference>
<dbReference type="Gene3D" id="3.30.2010.10">
    <property type="entry name" value="Metalloproteases ('zincins'), catalytic domain"/>
    <property type="match status" value="1"/>
</dbReference>
<accession>A0A553JWV2</accession>
<keyword evidence="5 6" id="KW-0482">Metalloprotease</keyword>
<evidence type="ECO:0000256" key="2">
    <source>
        <dbReference type="ARBA" id="ARBA00022723"/>
    </source>
</evidence>
<comment type="caution">
    <text evidence="9">The sequence shown here is derived from an EMBL/GenBank/DDBJ whole genome shotgun (WGS) entry which is preliminary data.</text>
</comment>
<evidence type="ECO:0000313" key="9">
    <source>
        <dbReference type="EMBL" id="TRY16914.1"/>
    </source>
</evidence>
<feature type="transmembrane region" description="Helical" evidence="7">
    <location>
        <begin position="78"/>
        <end position="100"/>
    </location>
</feature>